<protein>
    <submittedName>
        <fullName evidence="1">Uncharacterized protein</fullName>
    </submittedName>
</protein>
<keyword evidence="2" id="KW-1185">Reference proteome</keyword>
<dbReference type="Proteomes" id="UP000823773">
    <property type="component" value="Unassembled WGS sequence"/>
</dbReference>
<organism evidence="1 2">
    <name type="scientific">Ensifer adhaerens</name>
    <name type="common">Sinorhizobium morelense</name>
    <dbReference type="NCBI Taxonomy" id="106592"/>
    <lineage>
        <taxon>Bacteria</taxon>
        <taxon>Pseudomonadati</taxon>
        <taxon>Pseudomonadota</taxon>
        <taxon>Alphaproteobacteria</taxon>
        <taxon>Hyphomicrobiales</taxon>
        <taxon>Rhizobiaceae</taxon>
        <taxon>Sinorhizobium/Ensifer group</taxon>
        <taxon>Ensifer</taxon>
    </lineage>
</organism>
<evidence type="ECO:0000313" key="2">
    <source>
        <dbReference type="Proteomes" id="UP000823773"/>
    </source>
</evidence>
<dbReference type="EMBL" id="JAGGJR010000006">
    <property type="protein sequence ID" value="MBP1874354.1"/>
    <property type="molecule type" value="Genomic_DNA"/>
</dbReference>
<accession>A0ACC5T0B5</accession>
<gene>
    <name evidence="1" type="ORF">J2Z19_004078</name>
</gene>
<comment type="caution">
    <text evidence="1">The sequence shown here is derived from an EMBL/GenBank/DDBJ whole genome shotgun (WGS) entry which is preliminary data.</text>
</comment>
<proteinExistence type="predicted"/>
<reference evidence="1" key="1">
    <citation type="submission" date="2021-03" db="EMBL/GenBank/DDBJ databases">
        <title>Genomic Encyclopedia of Type Strains, Phase IV (KMG-IV): sequencing the most valuable type-strain genomes for metagenomic binning, comparative biology and taxonomic classification.</title>
        <authorList>
            <person name="Goeker M."/>
        </authorList>
    </citation>
    <scope>NUCLEOTIDE SEQUENCE</scope>
    <source>
        <strain evidence="1">DSM 18131</strain>
    </source>
</reference>
<evidence type="ECO:0000313" key="1">
    <source>
        <dbReference type="EMBL" id="MBP1874354.1"/>
    </source>
</evidence>
<sequence length="37" mass="4079">MLLNKGKKPGELDSAGENRPHPQMLICGAFVRISRLT</sequence>
<name>A0ACC5T0B5_ENSAD</name>